<feature type="region of interest" description="Disordered" evidence="1">
    <location>
        <begin position="65"/>
        <end position="93"/>
    </location>
</feature>
<evidence type="ECO:0000313" key="2">
    <source>
        <dbReference type="EMBL" id="EJK43723.1"/>
    </source>
</evidence>
<dbReference type="AlphaFoldDB" id="K0QY58"/>
<dbReference type="EMBL" id="AGNL01050718">
    <property type="protein sequence ID" value="EJK43723.1"/>
    <property type="molecule type" value="Genomic_DNA"/>
</dbReference>
<accession>K0QY58</accession>
<comment type="caution">
    <text evidence="2">The sequence shown here is derived from an EMBL/GenBank/DDBJ whole genome shotgun (WGS) entry which is preliminary data.</text>
</comment>
<keyword evidence="3" id="KW-1185">Reference proteome</keyword>
<reference evidence="2 3" key="1">
    <citation type="journal article" date="2012" name="Genome Biol.">
        <title>Genome and low-iron response of an oceanic diatom adapted to chronic iron limitation.</title>
        <authorList>
            <person name="Lommer M."/>
            <person name="Specht M."/>
            <person name="Roy A.S."/>
            <person name="Kraemer L."/>
            <person name="Andreson R."/>
            <person name="Gutowska M.A."/>
            <person name="Wolf J."/>
            <person name="Bergner S.V."/>
            <person name="Schilhabel M.B."/>
            <person name="Klostermeier U.C."/>
            <person name="Beiko R.G."/>
            <person name="Rosenstiel P."/>
            <person name="Hippler M."/>
            <person name="Laroche J."/>
        </authorList>
    </citation>
    <scope>NUCLEOTIDE SEQUENCE [LARGE SCALE GENOMIC DNA]</scope>
    <source>
        <strain evidence="2 3">CCMP1005</strain>
    </source>
</reference>
<gene>
    <name evidence="2" type="ORF">THAOC_37803</name>
</gene>
<evidence type="ECO:0000313" key="3">
    <source>
        <dbReference type="Proteomes" id="UP000266841"/>
    </source>
</evidence>
<sequence length="93" mass="9484">GRAAAYRARLWAVGSCGDWPAPARRRAAGGRRGVETGVGGPTAQVAAPLTLTHAKCQCHANRNGVKSCPSSGVAPQTRRARPRCAASHAPTAG</sequence>
<name>K0QY58_THAOC</name>
<protein>
    <submittedName>
        <fullName evidence="2">Uncharacterized protein</fullName>
    </submittedName>
</protein>
<evidence type="ECO:0000256" key="1">
    <source>
        <dbReference type="SAM" id="MobiDB-lite"/>
    </source>
</evidence>
<proteinExistence type="predicted"/>
<dbReference type="Proteomes" id="UP000266841">
    <property type="component" value="Unassembled WGS sequence"/>
</dbReference>
<feature type="non-terminal residue" evidence="2">
    <location>
        <position position="1"/>
    </location>
</feature>
<organism evidence="2 3">
    <name type="scientific">Thalassiosira oceanica</name>
    <name type="common">Marine diatom</name>
    <dbReference type="NCBI Taxonomy" id="159749"/>
    <lineage>
        <taxon>Eukaryota</taxon>
        <taxon>Sar</taxon>
        <taxon>Stramenopiles</taxon>
        <taxon>Ochrophyta</taxon>
        <taxon>Bacillariophyta</taxon>
        <taxon>Coscinodiscophyceae</taxon>
        <taxon>Thalassiosirophycidae</taxon>
        <taxon>Thalassiosirales</taxon>
        <taxon>Thalassiosiraceae</taxon>
        <taxon>Thalassiosira</taxon>
    </lineage>
</organism>